<evidence type="ECO:0000256" key="10">
    <source>
        <dbReference type="ARBA" id="ARBA00030750"/>
    </source>
</evidence>
<dbReference type="InterPro" id="IPR018076">
    <property type="entry name" value="T2SS_GspF_dom"/>
</dbReference>
<dbReference type="Pfam" id="PF00482">
    <property type="entry name" value="T2SSF"/>
    <property type="match status" value="2"/>
</dbReference>
<name>A0A0R2PST0_9GAMM</name>
<evidence type="ECO:0000256" key="3">
    <source>
        <dbReference type="ARBA" id="ARBA00005745"/>
    </source>
</evidence>
<dbReference type="FunFam" id="1.20.81.30:FF:000001">
    <property type="entry name" value="Type II secretion system protein F"/>
    <property type="match status" value="1"/>
</dbReference>
<feature type="transmembrane region" description="Helical" evidence="12">
    <location>
        <begin position="369"/>
        <end position="390"/>
    </location>
</feature>
<evidence type="ECO:0000256" key="7">
    <source>
        <dbReference type="ARBA" id="ARBA00022692"/>
    </source>
</evidence>
<evidence type="ECO:0000256" key="8">
    <source>
        <dbReference type="ARBA" id="ARBA00022989"/>
    </source>
</evidence>
<feature type="domain" description="Type II secretion system protein GspF" evidence="13">
    <location>
        <begin position="64"/>
        <end position="186"/>
    </location>
</feature>
<comment type="caution">
    <text evidence="14">The sequence shown here is derived from an EMBL/GenBank/DDBJ whole genome shotgun (WGS) entry which is preliminary data.</text>
</comment>
<comment type="subcellular location">
    <subcellularLocation>
        <location evidence="2 11">Cell inner membrane</location>
        <topology evidence="2 11">Multi-pass membrane protein</topology>
    </subcellularLocation>
</comment>
<dbReference type="InterPro" id="IPR042094">
    <property type="entry name" value="T2SS_GspF_sf"/>
</dbReference>
<dbReference type="PRINTS" id="PR00812">
    <property type="entry name" value="BCTERIALGSPF"/>
</dbReference>
<evidence type="ECO:0000259" key="13">
    <source>
        <dbReference type="Pfam" id="PF00482"/>
    </source>
</evidence>
<keyword evidence="5" id="KW-1003">Cell membrane</keyword>
<evidence type="ECO:0000313" key="15">
    <source>
        <dbReference type="Proteomes" id="UP000050874"/>
    </source>
</evidence>
<dbReference type="AlphaFoldDB" id="A0A0R2PST0"/>
<evidence type="ECO:0000256" key="9">
    <source>
        <dbReference type="ARBA" id="ARBA00023136"/>
    </source>
</evidence>
<dbReference type="InterPro" id="IPR003004">
    <property type="entry name" value="GspF/PilC"/>
</dbReference>
<dbReference type="GO" id="GO:0005886">
    <property type="term" value="C:plasma membrane"/>
    <property type="evidence" value="ECO:0007669"/>
    <property type="project" value="UniProtKB-SubCell"/>
</dbReference>
<dbReference type="Gene3D" id="1.20.81.30">
    <property type="entry name" value="Type II secretion system (T2SS), domain F"/>
    <property type="match status" value="2"/>
</dbReference>
<evidence type="ECO:0000256" key="6">
    <source>
        <dbReference type="ARBA" id="ARBA00022519"/>
    </source>
</evidence>
<evidence type="ECO:0000256" key="2">
    <source>
        <dbReference type="ARBA" id="ARBA00004429"/>
    </source>
</evidence>
<protein>
    <recommendedName>
        <fullName evidence="10">General secretion pathway protein F</fullName>
    </recommendedName>
</protein>
<dbReference type="EMBL" id="LIAV01000018">
    <property type="protein sequence ID" value="KRO41191.1"/>
    <property type="molecule type" value="Genomic_DNA"/>
</dbReference>
<sequence length="398" mass="43970">MPTFKYSAVNLSGKKVYGILSSASERSARQQIKAGNLTPLSLDLSHNRFYRKPRVSQKDLLFATRTIATLLDSGIALDETLKSIAAEVDDKSLSIALHSVRDELLQGSRIGEAMSSHEHIFNDTYRSLIAAGDTAGNLHLAFSNLADYLEEAALVRQQVVSAMTYPVILLTFSIGVVFALLTFVMPQVVDQFVRAGATLPLLTRSLMVLSDYALVALVGQGLLIAGGYYLYKRMSKNKQTALRFHRNFLRIPVVGSFLLNAEVERFARIMHLMLKSGLNLDIAMQQAQVVIANKYIAQTISNARADLVEGKDFILSLKESNIFPSLFIQLLSSGYKSGNLIFMFEKVTQYMKGEIENKRSTVLSLLEPLVIIFMGGIILLIVLAILIPIMQMNSIALG</sequence>
<dbReference type="PANTHER" id="PTHR30012">
    <property type="entry name" value="GENERAL SECRETION PATHWAY PROTEIN"/>
    <property type="match status" value="1"/>
</dbReference>
<comment type="function">
    <text evidence="1">Component of the type II secretion system inner membrane complex required for the energy-dependent secretion of extracellular factors such as proteases and toxins from the periplasm.</text>
</comment>
<organism evidence="14 15">
    <name type="scientific">SAR86 cluster bacterium BACL1 MAG-120920-bin57</name>
    <dbReference type="NCBI Taxonomy" id="1655571"/>
    <lineage>
        <taxon>Bacteria</taxon>
        <taxon>Pseudomonadati</taxon>
        <taxon>Pseudomonadota</taxon>
        <taxon>Gammaproteobacteria</taxon>
        <taxon>SAR86 cluster</taxon>
    </lineage>
</organism>
<feature type="transmembrane region" description="Helical" evidence="12">
    <location>
        <begin position="209"/>
        <end position="231"/>
    </location>
</feature>
<evidence type="ECO:0000313" key="14">
    <source>
        <dbReference type="EMBL" id="KRO41191.1"/>
    </source>
</evidence>
<gene>
    <name evidence="14" type="ORF">ABR63_01680</name>
</gene>
<feature type="domain" description="Type II secretion system protein GspF" evidence="13">
    <location>
        <begin position="266"/>
        <end position="388"/>
    </location>
</feature>
<evidence type="ECO:0000256" key="12">
    <source>
        <dbReference type="SAM" id="Phobius"/>
    </source>
</evidence>
<keyword evidence="8 12" id="KW-1133">Transmembrane helix</keyword>
<keyword evidence="6" id="KW-0997">Cell inner membrane</keyword>
<dbReference type="Proteomes" id="UP000050874">
    <property type="component" value="Unassembled WGS sequence"/>
</dbReference>
<reference evidence="15" key="1">
    <citation type="submission" date="2015-10" db="EMBL/GenBank/DDBJ databases">
        <title>Metagenome-Assembled Genomes uncover a global brackish microbiome.</title>
        <authorList>
            <person name="Hugerth L.W."/>
            <person name="Larsson J."/>
            <person name="Alneberg J."/>
            <person name="Lindh M.V."/>
            <person name="Legrand C."/>
            <person name="Pinhassi J."/>
            <person name="Andersson A."/>
        </authorList>
    </citation>
    <scope>NUCLEOTIDE SEQUENCE [LARGE SCALE GENOMIC DNA]</scope>
</reference>
<dbReference type="InterPro" id="IPR001992">
    <property type="entry name" value="T2SS_GspF/T4SS_PilC_CS"/>
</dbReference>
<keyword evidence="4 11" id="KW-0813">Transport</keyword>
<feature type="transmembrane region" description="Helical" evidence="12">
    <location>
        <begin position="167"/>
        <end position="189"/>
    </location>
</feature>
<dbReference type="PANTHER" id="PTHR30012:SF0">
    <property type="entry name" value="TYPE II SECRETION SYSTEM PROTEIN F-RELATED"/>
    <property type="match status" value="1"/>
</dbReference>
<comment type="similarity">
    <text evidence="3 11">Belongs to the GSP F family.</text>
</comment>
<accession>A0A0R2PST0</accession>
<keyword evidence="9 12" id="KW-0472">Membrane</keyword>
<dbReference type="PROSITE" id="PS00874">
    <property type="entry name" value="T2SP_F"/>
    <property type="match status" value="1"/>
</dbReference>
<evidence type="ECO:0000256" key="1">
    <source>
        <dbReference type="ARBA" id="ARBA00002684"/>
    </source>
</evidence>
<evidence type="ECO:0000256" key="5">
    <source>
        <dbReference type="ARBA" id="ARBA00022475"/>
    </source>
</evidence>
<evidence type="ECO:0000256" key="11">
    <source>
        <dbReference type="RuleBase" id="RU003923"/>
    </source>
</evidence>
<proteinExistence type="inferred from homology"/>
<dbReference type="GO" id="GO:0015628">
    <property type="term" value="P:protein secretion by the type II secretion system"/>
    <property type="evidence" value="ECO:0007669"/>
    <property type="project" value="TreeGrafter"/>
</dbReference>
<keyword evidence="7 11" id="KW-0812">Transmembrane</keyword>
<evidence type="ECO:0000256" key="4">
    <source>
        <dbReference type="ARBA" id="ARBA00022448"/>
    </source>
</evidence>